<evidence type="ECO:0000256" key="1">
    <source>
        <dbReference type="ARBA" id="ARBA00007476"/>
    </source>
</evidence>
<dbReference type="InterPro" id="IPR004095">
    <property type="entry name" value="TGS"/>
</dbReference>
<dbReference type="Proteomes" id="UP000751518">
    <property type="component" value="Unassembled WGS sequence"/>
</dbReference>
<comment type="similarity">
    <text evidence="1">Belongs to the RelA/SpoT family.</text>
</comment>
<dbReference type="CDD" id="cd05399">
    <property type="entry name" value="NT_Rel-Spo_like"/>
    <property type="match status" value="1"/>
</dbReference>
<dbReference type="SUPFAM" id="SSF81301">
    <property type="entry name" value="Nucleotidyltransferase"/>
    <property type="match status" value="1"/>
</dbReference>
<dbReference type="PANTHER" id="PTHR21262:SF31">
    <property type="entry name" value="GTP PYROPHOSPHOKINASE"/>
    <property type="match status" value="1"/>
</dbReference>
<dbReference type="InterPro" id="IPR043519">
    <property type="entry name" value="NT_sf"/>
</dbReference>
<dbReference type="SUPFAM" id="SSF81271">
    <property type="entry name" value="TGS-like"/>
    <property type="match status" value="1"/>
</dbReference>
<dbReference type="Gene3D" id="1.10.3210.10">
    <property type="entry name" value="Hypothetical protein af1432"/>
    <property type="match status" value="1"/>
</dbReference>
<dbReference type="FunFam" id="3.10.20.30:FF:000002">
    <property type="entry name" value="GTP pyrophosphokinase (RelA/SpoT)"/>
    <property type="match status" value="1"/>
</dbReference>
<reference evidence="3" key="1">
    <citation type="submission" date="2020-04" db="EMBL/GenBank/DDBJ databases">
        <authorList>
            <person name="Zhang T."/>
        </authorList>
    </citation>
    <scope>NUCLEOTIDE SEQUENCE</scope>
    <source>
        <strain evidence="3">HKST-UBA03</strain>
    </source>
</reference>
<dbReference type="Pfam" id="PF13328">
    <property type="entry name" value="HD_4"/>
    <property type="match status" value="1"/>
</dbReference>
<gene>
    <name evidence="3" type="ORF">KC614_04240</name>
</gene>
<proteinExistence type="inferred from homology"/>
<dbReference type="PANTHER" id="PTHR21262">
    <property type="entry name" value="GUANOSINE-3',5'-BIS DIPHOSPHATE 3'-PYROPHOSPHOHYDROLASE"/>
    <property type="match status" value="1"/>
</dbReference>
<dbReference type="CDD" id="cd01668">
    <property type="entry name" value="TGS_RSH"/>
    <property type="match status" value="1"/>
</dbReference>
<dbReference type="EMBL" id="JAGQKZ010000045">
    <property type="protein sequence ID" value="MCA9392378.1"/>
    <property type="molecule type" value="Genomic_DNA"/>
</dbReference>
<dbReference type="SUPFAM" id="SSF109604">
    <property type="entry name" value="HD-domain/PDEase-like"/>
    <property type="match status" value="1"/>
</dbReference>
<dbReference type="InterPro" id="IPR012675">
    <property type="entry name" value="Beta-grasp_dom_sf"/>
</dbReference>
<accession>A0A955LKY5</accession>
<dbReference type="SMART" id="SM00954">
    <property type="entry name" value="RelA_SpoT"/>
    <property type="match status" value="1"/>
</dbReference>
<dbReference type="GO" id="GO:0005886">
    <property type="term" value="C:plasma membrane"/>
    <property type="evidence" value="ECO:0007669"/>
    <property type="project" value="TreeGrafter"/>
</dbReference>
<dbReference type="PROSITE" id="PS51880">
    <property type="entry name" value="TGS"/>
    <property type="match status" value="1"/>
</dbReference>
<dbReference type="InterPro" id="IPR012676">
    <property type="entry name" value="TGS-like"/>
</dbReference>
<organism evidence="3 4">
    <name type="scientific">candidate division WWE3 bacterium</name>
    <dbReference type="NCBI Taxonomy" id="2053526"/>
    <lineage>
        <taxon>Bacteria</taxon>
        <taxon>Katanobacteria</taxon>
    </lineage>
</organism>
<dbReference type="InterPro" id="IPR033655">
    <property type="entry name" value="TGS_RelA/SpoT"/>
</dbReference>
<dbReference type="InterPro" id="IPR007685">
    <property type="entry name" value="RelA_SpoT"/>
</dbReference>
<feature type="domain" description="TGS" evidence="2">
    <location>
        <begin position="393"/>
        <end position="454"/>
    </location>
</feature>
<evidence type="ECO:0000313" key="4">
    <source>
        <dbReference type="Proteomes" id="UP000751518"/>
    </source>
</evidence>
<dbReference type="Pfam" id="PF04607">
    <property type="entry name" value="RelA_SpoT"/>
    <property type="match status" value="1"/>
</dbReference>
<dbReference type="Gene3D" id="3.30.460.10">
    <property type="entry name" value="Beta Polymerase, domain 2"/>
    <property type="match status" value="1"/>
</dbReference>
<comment type="caution">
    <text evidence="3">The sequence shown here is derived from an EMBL/GenBank/DDBJ whole genome shotgun (WGS) entry which is preliminary data.</text>
</comment>
<dbReference type="GO" id="GO:0015969">
    <property type="term" value="P:guanosine tetraphosphate metabolic process"/>
    <property type="evidence" value="ECO:0007669"/>
    <property type="project" value="InterPro"/>
</dbReference>
<dbReference type="Pfam" id="PF02824">
    <property type="entry name" value="TGS"/>
    <property type="match status" value="1"/>
</dbReference>
<protein>
    <submittedName>
        <fullName evidence="3">Bifunctional (P)ppGpp synthetase/guanosine-3',5'-bis(Diphosphate) 3'-pyrophosphohydrolase</fullName>
    </submittedName>
</protein>
<reference evidence="3" key="2">
    <citation type="journal article" date="2021" name="Microbiome">
        <title>Successional dynamics and alternative stable states in a saline activated sludge microbial community over 9 years.</title>
        <authorList>
            <person name="Wang Y."/>
            <person name="Ye J."/>
            <person name="Ju F."/>
            <person name="Liu L."/>
            <person name="Boyd J.A."/>
            <person name="Deng Y."/>
            <person name="Parks D.H."/>
            <person name="Jiang X."/>
            <person name="Yin X."/>
            <person name="Woodcroft B.J."/>
            <person name="Tyson G.W."/>
            <person name="Hugenholtz P."/>
            <person name="Polz M.F."/>
            <person name="Zhang T."/>
        </authorList>
    </citation>
    <scope>NUCLEOTIDE SEQUENCE</scope>
    <source>
        <strain evidence="3">HKST-UBA03</strain>
    </source>
</reference>
<dbReference type="Gene3D" id="3.10.20.30">
    <property type="match status" value="1"/>
</dbReference>
<dbReference type="AlphaFoldDB" id="A0A955LKY5"/>
<evidence type="ECO:0000313" key="3">
    <source>
        <dbReference type="EMBL" id="MCA9392378.1"/>
    </source>
</evidence>
<sequence>MDKDRFLQRVKQKFNVGDLANIEKALEIVAEIHADDVRLSGQPIVQHLLEVGNLLMDFPVDAETIIAALFHDSIELDRITPEQIEKEFGKQTKELVVGVNRIKQLPRKSGEVEYYANLRKLLLASARDVRVVLIRLVEKLHNLQTLNYLPEDRQKSILEKTFDVYSPLAEKLGFNYLKSRLDDEAFKHAQPLENLEIEEYFETTQAQRKESLGAIKESVASLLSQNNIDAQIKSRVKSNFGIYKKYLRKRQEGESITEFMQNLHDKYGVMVLVDTVEECYHVLGLLHQAWKYVQSEFDDYIATPKPNGYRSIQTAVFVLPGELVEIQIKTQQMHEFNEFGGASHLSYKQRQSGQDERVTDKQLKWLKQLLDWHDSATTTKEFADALKIDVFGDRIFVYTPKGDILDLPNGSTPIDFAYEIHTEVGNKTCGARVNGKMVPLDHKLESHDICEIITDPKRKGPSRDWLDIGFRRYTKSVIRHELQKHKADLFV</sequence>
<evidence type="ECO:0000259" key="2">
    <source>
        <dbReference type="PROSITE" id="PS51880"/>
    </source>
</evidence>
<name>A0A955LKY5_UNCKA</name>